<dbReference type="PANTHER" id="PTHR46825">
    <property type="entry name" value="D-ALANYL-D-ALANINE-CARBOXYPEPTIDASE/ENDOPEPTIDASE AMPH"/>
    <property type="match status" value="1"/>
</dbReference>
<dbReference type="SUPFAM" id="SSF56601">
    <property type="entry name" value="beta-lactamase/transpeptidase-like"/>
    <property type="match status" value="1"/>
</dbReference>
<reference evidence="2" key="1">
    <citation type="submission" date="2020-05" db="EMBL/GenBank/DDBJ databases">
        <authorList>
            <person name="Chiriac C."/>
            <person name="Salcher M."/>
            <person name="Ghai R."/>
            <person name="Kavagutti S V."/>
        </authorList>
    </citation>
    <scope>NUCLEOTIDE SEQUENCE</scope>
</reference>
<dbReference type="InterPro" id="IPR012338">
    <property type="entry name" value="Beta-lactam/transpept-like"/>
</dbReference>
<organism evidence="2">
    <name type="scientific">freshwater metagenome</name>
    <dbReference type="NCBI Taxonomy" id="449393"/>
    <lineage>
        <taxon>unclassified sequences</taxon>
        <taxon>metagenomes</taxon>
        <taxon>ecological metagenomes</taxon>
    </lineage>
</organism>
<gene>
    <name evidence="2" type="ORF">UFOPK3957_00885</name>
</gene>
<dbReference type="EMBL" id="CAFBOM010000135">
    <property type="protein sequence ID" value="CAB4988580.1"/>
    <property type="molecule type" value="Genomic_DNA"/>
</dbReference>
<accession>A0A6J7N568</accession>
<proteinExistence type="predicted"/>
<evidence type="ECO:0000313" key="2">
    <source>
        <dbReference type="EMBL" id="CAB4988580.1"/>
    </source>
</evidence>
<dbReference type="Pfam" id="PF00144">
    <property type="entry name" value="Beta-lactamase"/>
    <property type="match status" value="1"/>
</dbReference>
<dbReference type="InterPro" id="IPR001466">
    <property type="entry name" value="Beta-lactam-related"/>
</dbReference>
<dbReference type="PANTHER" id="PTHR46825:SF7">
    <property type="entry name" value="D-ALANYL-D-ALANINE CARBOXYPEPTIDASE"/>
    <property type="match status" value="1"/>
</dbReference>
<protein>
    <submittedName>
        <fullName evidence="2">Unannotated protein</fullName>
    </submittedName>
</protein>
<dbReference type="AlphaFoldDB" id="A0A6J7N568"/>
<dbReference type="InterPro" id="IPR050491">
    <property type="entry name" value="AmpC-like"/>
</dbReference>
<dbReference type="PROSITE" id="PS51318">
    <property type="entry name" value="TAT"/>
    <property type="match status" value="1"/>
</dbReference>
<dbReference type="Gene3D" id="3.40.710.10">
    <property type="entry name" value="DD-peptidase/beta-lactamase superfamily"/>
    <property type="match status" value="1"/>
</dbReference>
<name>A0A6J7N568_9ZZZZ</name>
<sequence>MNRRRTRLIAIAALAALGASMASVATSQAAPILGAQATAHVTAKAVPIDRSKAMSAADRAAIDAEATSFLSNSIDQTPGLWLAVWDPKRGYYEQAYGEAALDSQPATVNDRFLIGSITKTVFATAVLEQVAAGTLKLTDTVKSLAPAVARKYPIAAKKTVAQLLGMTSRIPDYADPAVAKMFANPLQTFTRDEAIALGIAEGKAIPAPGGYSTTNYLLLGEVMNAVTGKTPEALVNAVLRQTGMSSSKLMTGNVQLPAPSAHGYLGAIYGPEAAKVNPSLSATTDVINWTMEWGKEGGGAYSTIGDLAKWGSTCLGTNLLPAKVAAQRLKTTKIDAGNYGLGIVREGDWLAHSGQAIGYTANVACNPKTGAVVAYALNSTEGPLDINSYVGAKSWPDYARAAS</sequence>
<evidence type="ECO:0000259" key="1">
    <source>
        <dbReference type="Pfam" id="PF00144"/>
    </source>
</evidence>
<dbReference type="InterPro" id="IPR006311">
    <property type="entry name" value="TAT_signal"/>
</dbReference>
<feature type="domain" description="Beta-lactamase-related" evidence="1">
    <location>
        <begin position="76"/>
        <end position="382"/>
    </location>
</feature>